<name>A0ABV5YYB8_9ACTN</name>
<protein>
    <submittedName>
        <fullName evidence="1">Uncharacterized protein</fullName>
    </submittedName>
</protein>
<evidence type="ECO:0000313" key="2">
    <source>
        <dbReference type="Proteomes" id="UP001589627"/>
    </source>
</evidence>
<accession>A0ABV5YYB8</accession>
<proteinExistence type="predicted"/>
<organism evidence="1 2">
    <name type="scientific">Actinoallomurus acaciae</name>
    <dbReference type="NCBI Taxonomy" id="502577"/>
    <lineage>
        <taxon>Bacteria</taxon>
        <taxon>Bacillati</taxon>
        <taxon>Actinomycetota</taxon>
        <taxon>Actinomycetes</taxon>
        <taxon>Streptosporangiales</taxon>
        <taxon>Thermomonosporaceae</taxon>
        <taxon>Actinoallomurus</taxon>
    </lineage>
</organism>
<keyword evidence="2" id="KW-1185">Reference proteome</keyword>
<dbReference type="RefSeq" id="WP_378212619.1">
    <property type="nucleotide sequence ID" value="NZ_JBHLZP010000729.1"/>
</dbReference>
<reference evidence="1 2" key="1">
    <citation type="submission" date="2024-09" db="EMBL/GenBank/DDBJ databases">
        <authorList>
            <person name="Sun Q."/>
            <person name="Mori K."/>
        </authorList>
    </citation>
    <scope>NUCLEOTIDE SEQUENCE [LARGE SCALE GENOMIC DNA]</scope>
    <source>
        <strain evidence="1 2">TBRC 0563</strain>
    </source>
</reference>
<evidence type="ECO:0000313" key="1">
    <source>
        <dbReference type="EMBL" id="MFB9839491.1"/>
    </source>
</evidence>
<gene>
    <name evidence="1" type="ORF">ACFFNX_45840</name>
</gene>
<dbReference type="EMBL" id="JBHLZP010000729">
    <property type="protein sequence ID" value="MFB9839491.1"/>
    <property type="molecule type" value="Genomic_DNA"/>
</dbReference>
<comment type="caution">
    <text evidence="1">The sequence shown here is derived from an EMBL/GenBank/DDBJ whole genome shotgun (WGS) entry which is preliminary data.</text>
</comment>
<dbReference type="Proteomes" id="UP001589627">
    <property type="component" value="Unassembled WGS sequence"/>
</dbReference>
<sequence>MNVCKRPKARQIRETADRDRPISLAIDRVEEGVAFFGVAR</sequence>